<evidence type="ECO:0000313" key="2">
    <source>
        <dbReference type="Proteomes" id="UP000218231"/>
    </source>
</evidence>
<comment type="caution">
    <text evidence="1">The sequence shown here is derived from an EMBL/GenBank/DDBJ whole genome shotgun (WGS) entry which is preliminary data.</text>
</comment>
<sequence>MWKNPSPGGNGTEPRTVTAWEKIDQRMDRALQDVELTLTHIRNNADMVNLVKHKDKVGALGCARALMPEVSLPPASVCTSMPLPTRATVSVSVSNEAMFEPINHKRDKERPGIVDQWMAFRDSGGQSNETDDMINRLRSSSNCSLSSSAGTSSASPTPISLSQNTSIAQTIRVTTRPQSTTSVCSLPLGLSTPISSSRICRLRAGTLKANKLRRLVAVNKDSGCVEVVVPENVCTKQPTPLKKESKLHFSSQIAVPNEANTLLNRLMISGTFTGNYLDNITVNGLTFNAFKANDSRAGCSQ</sequence>
<dbReference type="Proteomes" id="UP000218231">
    <property type="component" value="Unassembled WGS sequence"/>
</dbReference>
<accession>A0A2A2L542</accession>
<gene>
    <name evidence="1" type="ORF">WR25_08471</name>
</gene>
<reference evidence="1 2" key="1">
    <citation type="journal article" date="2017" name="Curr. Biol.">
        <title>Genome architecture and evolution of a unichromosomal asexual nematode.</title>
        <authorList>
            <person name="Fradin H."/>
            <person name="Zegar C."/>
            <person name="Gutwein M."/>
            <person name="Lucas J."/>
            <person name="Kovtun M."/>
            <person name="Corcoran D."/>
            <person name="Baugh L.R."/>
            <person name="Kiontke K."/>
            <person name="Gunsalus K."/>
            <person name="Fitch D.H."/>
            <person name="Piano F."/>
        </authorList>
    </citation>
    <scope>NUCLEOTIDE SEQUENCE [LARGE SCALE GENOMIC DNA]</scope>
    <source>
        <strain evidence="1">PF1309</strain>
    </source>
</reference>
<evidence type="ECO:0000313" key="1">
    <source>
        <dbReference type="EMBL" id="PAV81264.1"/>
    </source>
</evidence>
<organism evidence="1 2">
    <name type="scientific">Diploscapter pachys</name>
    <dbReference type="NCBI Taxonomy" id="2018661"/>
    <lineage>
        <taxon>Eukaryota</taxon>
        <taxon>Metazoa</taxon>
        <taxon>Ecdysozoa</taxon>
        <taxon>Nematoda</taxon>
        <taxon>Chromadorea</taxon>
        <taxon>Rhabditida</taxon>
        <taxon>Rhabditina</taxon>
        <taxon>Rhabditomorpha</taxon>
        <taxon>Rhabditoidea</taxon>
        <taxon>Rhabditidae</taxon>
        <taxon>Diploscapter</taxon>
    </lineage>
</organism>
<name>A0A2A2L542_9BILA</name>
<keyword evidence="2" id="KW-1185">Reference proteome</keyword>
<proteinExistence type="predicted"/>
<protein>
    <submittedName>
        <fullName evidence="1">Uncharacterized protein</fullName>
    </submittedName>
</protein>
<dbReference type="AlphaFoldDB" id="A0A2A2L542"/>
<dbReference type="EMBL" id="LIAE01007190">
    <property type="protein sequence ID" value="PAV81264.1"/>
    <property type="molecule type" value="Genomic_DNA"/>
</dbReference>